<proteinExistence type="predicted"/>
<evidence type="ECO:0000313" key="1">
    <source>
        <dbReference type="EMBL" id="MDM8275564.1"/>
    </source>
</evidence>
<organism evidence="1 2">
    <name type="scientific">Enorma phocaeensis</name>
    <dbReference type="NCBI Taxonomy" id="1871019"/>
    <lineage>
        <taxon>Bacteria</taxon>
        <taxon>Bacillati</taxon>
        <taxon>Actinomycetota</taxon>
        <taxon>Coriobacteriia</taxon>
        <taxon>Coriobacteriales</taxon>
        <taxon>Coriobacteriaceae</taxon>
        <taxon>Enorma</taxon>
    </lineage>
</organism>
<gene>
    <name evidence="1" type="ORF">QUW28_08690</name>
</gene>
<evidence type="ECO:0008006" key="3">
    <source>
        <dbReference type="Google" id="ProtNLM"/>
    </source>
</evidence>
<name>A0ABT7VCG1_9ACTN</name>
<dbReference type="Proteomes" id="UP001529421">
    <property type="component" value="Unassembled WGS sequence"/>
</dbReference>
<evidence type="ECO:0000313" key="2">
    <source>
        <dbReference type="Proteomes" id="UP001529421"/>
    </source>
</evidence>
<sequence>MTQDMRHTLTWQASVREVPKASTISVSDRALEDAGALEMAVRHAFWEACELLRRDGALMPFTVVCTSSGMEMADHPAASSDEVYEGVKTLLARVAPEAYVLCYDGSIDADGRHTDAVVCEAARRGDSEASLLALPYTIGENGYVFDDAYACVGVTSQLQRRTMSPNARLGAFSGTLLFV</sequence>
<protein>
    <recommendedName>
        <fullName evidence="3">FIST domain-containing protein</fullName>
    </recommendedName>
</protein>
<keyword evidence="2" id="KW-1185">Reference proteome</keyword>
<comment type="caution">
    <text evidence="1">The sequence shown here is derived from an EMBL/GenBank/DDBJ whole genome shotgun (WGS) entry which is preliminary data.</text>
</comment>
<reference evidence="2" key="1">
    <citation type="submission" date="2023-06" db="EMBL/GenBank/DDBJ databases">
        <title>Identification and characterization of horizontal gene transfer across gut microbiota members of farm animals based on homology search.</title>
        <authorList>
            <person name="Zeman M."/>
            <person name="Kubasova T."/>
            <person name="Jahodarova E."/>
            <person name="Nykrynova M."/>
            <person name="Rychlik I."/>
        </authorList>
    </citation>
    <scope>NUCLEOTIDE SEQUENCE [LARGE SCALE GENOMIC DNA]</scope>
    <source>
        <strain evidence="2">154_Feed</strain>
    </source>
</reference>
<dbReference type="RefSeq" id="WP_289545691.1">
    <property type="nucleotide sequence ID" value="NZ_JAUDDZ010000013.1"/>
</dbReference>
<accession>A0ABT7VCG1</accession>
<reference evidence="1 2" key="2">
    <citation type="submission" date="2023-06" db="EMBL/GenBank/DDBJ databases">
        <authorList>
            <person name="Zeman M."/>
            <person name="Kubasova T."/>
            <person name="Jahodarova E."/>
            <person name="Nykrynova M."/>
            <person name="Rychlik I."/>
        </authorList>
    </citation>
    <scope>NUCLEOTIDE SEQUENCE [LARGE SCALE GENOMIC DNA]</scope>
    <source>
        <strain evidence="1 2">154_Feed</strain>
    </source>
</reference>
<dbReference type="EMBL" id="JAUDDZ010000013">
    <property type="protein sequence ID" value="MDM8275564.1"/>
    <property type="molecule type" value="Genomic_DNA"/>
</dbReference>